<accession>X1PUW8</accession>
<organism evidence="1">
    <name type="scientific">marine sediment metagenome</name>
    <dbReference type="NCBI Taxonomy" id="412755"/>
    <lineage>
        <taxon>unclassified sequences</taxon>
        <taxon>metagenomes</taxon>
        <taxon>ecological metagenomes</taxon>
    </lineage>
</organism>
<reference evidence="1" key="1">
    <citation type="journal article" date="2014" name="Front. Microbiol.">
        <title>High frequency of phylogenetically diverse reductive dehalogenase-homologous genes in deep subseafloor sedimentary metagenomes.</title>
        <authorList>
            <person name="Kawai M."/>
            <person name="Futagami T."/>
            <person name="Toyoda A."/>
            <person name="Takaki Y."/>
            <person name="Nishi S."/>
            <person name="Hori S."/>
            <person name="Arai W."/>
            <person name="Tsubouchi T."/>
            <person name="Morono Y."/>
            <person name="Uchiyama I."/>
            <person name="Ito T."/>
            <person name="Fujiyama A."/>
            <person name="Inagaki F."/>
            <person name="Takami H."/>
        </authorList>
    </citation>
    <scope>NUCLEOTIDE SEQUENCE</scope>
    <source>
        <strain evidence="1">Expedition CK06-06</strain>
    </source>
</reference>
<name>X1PUW8_9ZZZZ</name>
<dbReference type="Gene3D" id="3.40.50.12500">
    <property type="match status" value="1"/>
</dbReference>
<evidence type="ECO:0000313" key="1">
    <source>
        <dbReference type="EMBL" id="GAI46331.1"/>
    </source>
</evidence>
<gene>
    <name evidence="1" type="ORF">S06H3_41731</name>
</gene>
<proteinExistence type="predicted"/>
<dbReference type="InterPro" id="IPR053714">
    <property type="entry name" value="Iso_Racemase_Enz_sf"/>
</dbReference>
<dbReference type="EMBL" id="BARV01025751">
    <property type="protein sequence ID" value="GAI46331.1"/>
    <property type="molecule type" value="Genomic_DNA"/>
</dbReference>
<sequence>MKKALYQEMLSAIEKDGAHVLALDCTGMTGVASDLSRMLREKGYDVPVIDPSAASLKFAEALVRMEIKQSKLTYMEPPQKERTGPVAA</sequence>
<dbReference type="AlphaFoldDB" id="X1PUW8"/>
<comment type="caution">
    <text evidence="1">The sequence shown here is derived from an EMBL/GenBank/DDBJ whole genome shotgun (WGS) entry which is preliminary data.</text>
</comment>
<protein>
    <submittedName>
        <fullName evidence="1">Uncharacterized protein</fullName>
    </submittedName>
</protein>